<dbReference type="PANTHER" id="PTHR13617:SF14">
    <property type="entry name" value="PROTEIN ABHD18"/>
    <property type="match status" value="1"/>
</dbReference>
<evidence type="ECO:0000313" key="1">
    <source>
        <dbReference type="EMBL" id="EIE19349.1"/>
    </source>
</evidence>
<dbReference type="EMBL" id="AGSI01000019">
    <property type="protein sequence ID" value="EIE19349.1"/>
    <property type="molecule type" value="Genomic_DNA"/>
</dbReference>
<dbReference type="KEGG" id="csl:COCSUDRAFT_19659"/>
<dbReference type="InterPro" id="IPR029058">
    <property type="entry name" value="AB_hydrolase_fold"/>
</dbReference>
<sequence>IHRTPCHGRLYDALPEESRTARVRLLLPRGASEATDCVVHLAGTGDHGFERRTHLGLPLIAKGVATMALESPYYGSRRPPWQEGSKLERVSDLLTLGRTTIEESLYLLAWAQQQKFRRLGICGFSMGGVHACMVASLYPKALACVPLLAPRSAAVAFCHGALREATAWQPLLAAADEADKVCPSVFPSQSHETVAAQKLARERLDKVLETYTDVTRFPRPRRPDAAVIVGAHNDAYVSAHSVRELAAHWPGSQVRWVPGGHVSAFLLQQPAFRQAILDALERLSEPAAAAQDSASSADIAA</sequence>
<dbReference type="Pfam" id="PF09752">
    <property type="entry name" value="ABHD18"/>
    <property type="match status" value="1"/>
</dbReference>
<dbReference type="GO" id="GO:0016787">
    <property type="term" value="F:hydrolase activity"/>
    <property type="evidence" value="ECO:0007669"/>
    <property type="project" value="UniProtKB-KW"/>
</dbReference>
<keyword evidence="2" id="KW-1185">Reference proteome</keyword>
<dbReference type="Proteomes" id="UP000007264">
    <property type="component" value="Unassembled WGS sequence"/>
</dbReference>
<dbReference type="OrthoDB" id="9987145at2759"/>
<dbReference type="eggNOG" id="KOG1551">
    <property type="taxonomic scope" value="Eukaryota"/>
</dbReference>
<feature type="non-terminal residue" evidence="1">
    <location>
        <position position="1"/>
    </location>
</feature>
<dbReference type="RefSeq" id="XP_005643893.1">
    <property type="nucleotide sequence ID" value="XM_005643836.1"/>
</dbReference>
<accession>I0YLT0</accession>
<protein>
    <submittedName>
        <fullName evidence="1">Alpha/beta-hydrolase</fullName>
    </submittedName>
</protein>
<dbReference type="GeneID" id="17037289"/>
<dbReference type="SUPFAM" id="SSF53474">
    <property type="entry name" value="alpha/beta-Hydrolases"/>
    <property type="match status" value="1"/>
</dbReference>
<dbReference type="ESTHER" id="9chlo-i0ylt0">
    <property type="family name" value="ABHD18"/>
</dbReference>
<gene>
    <name evidence="1" type="ORF">COCSUDRAFT_19659</name>
</gene>
<dbReference type="InterPro" id="IPR019149">
    <property type="entry name" value="ABHD18"/>
</dbReference>
<name>I0YLT0_COCSC</name>
<dbReference type="PANTHER" id="PTHR13617">
    <property type="entry name" value="PROTEIN ABHD18"/>
    <property type="match status" value="1"/>
</dbReference>
<dbReference type="Gene3D" id="3.40.50.1820">
    <property type="entry name" value="alpha/beta hydrolase"/>
    <property type="match status" value="1"/>
</dbReference>
<organism evidence="1 2">
    <name type="scientific">Coccomyxa subellipsoidea (strain C-169)</name>
    <name type="common">Green microalga</name>
    <dbReference type="NCBI Taxonomy" id="574566"/>
    <lineage>
        <taxon>Eukaryota</taxon>
        <taxon>Viridiplantae</taxon>
        <taxon>Chlorophyta</taxon>
        <taxon>core chlorophytes</taxon>
        <taxon>Trebouxiophyceae</taxon>
        <taxon>Trebouxiophyceae incertae sedis</taxon>
        <taxon>Coccomyxaceae</taxon>
        <taxon>Coccomyxa</taxon>
        <taxon>Coccomyxa subellipsoidea</taxon>
    </lineage>
</organism>
<comment type="caution">
    <text evidence="1">The sequence shown here is derived from an EMBL/GenBank/DDBJ whole genome shotgun (WGS) entry which is preliminary data.</text>
</comment>
<reference evidence="1 2" key="1">
    <citation type="journal article" date="2012" name="Genome Biol.">
        <title>The genome of the polar eukaryotic microalga coccomyxa subellipsoidea reveals traits of cold adaptation.</title>
        <authorList>
            <person name="Blanc G."/>
            <person name="Agarkova I."/>
            <person name="Grimwood J."/>
            <person name="Kuo A."/>
            <person name="Brueggeman A."/>
            <person name="Dunigan D."/>
            <person name="Gurnon J."/>
            <person name="Ladunga I."/>
            <person name="Lindquist E."/>
            <person name="Lucas S."/>
            <person name="Pangilinan J."/>
            <person name="Proschold T."/>
            <person name="Salamov A."/>
            <person name="Schmutz J."/>
            <person name="Weeks D."/>
            <person name="Yamada T."/>
            <person name="Claverie J.M."/>
            <person name="Grigoriev I."/>
            <person name="Van Etten J."/>
            <person name="Lomsadze A."/>
            <person name="Borodovsky M."/>
        </authorList>
    </citation>
    <scope>NUCLEOTIDE SEQUENCE [LARGE SCALE GENOMIC DNA]</scope>
    <source>
        <strain evidence="1 2">C-169</strain>
    </source>
</reference>
<dbReference type="AlphaFoldDB" id="I0YLT0"/>
<evidence type="ECO:0000313" key="2">
    <source>
        <dbReference type="Proteomes" id="UP000007264"/>
    </source>
</evidence>
<proteinExistence type="predicted"/>